<dbReference type="AlphaFoldDB" id="A0A2U0SCE1"/>
<accession>A0A2U0SCE1</accession>
<feature type="transmembrane region" description="Helical" evidence="1">
    <location>
        <begin position="24"/>
        <end position="45"/>
    </location>
</feature>
<organism evidence="2 3">
    <name type="scientific">Sphingomonas pokkalii</name>
    <dbReference type="NCBI Taxonomy" id="2175090"/>
    <lineage>
        <taxon>Bacteria</taxon>
        <taxon>Pseudomonadati</taxon>
        <taxon>Pseudomonadota</taxon>
        <taxon>Alphaproteobacteria</taxon>
        <taxon>Sphingomonadales</taxon>
        <taxon>Sphingomonadaceae</taxon>
        <taxon>Sphingomonas</taxon>
    </lineage>
</organism>
<reference evidence="2 3" key="1">
    <citation type="submission" date="2018-05" db="EMBL/GenBank/DDBJ databases">
        <title>Description of Sphingomonas pokkalii sp nov, isolated from the rhizosphere of saline tolerant pokkali rice and its draft genome analysis.</title>
        <authorList>
            <person name="Menon R."/>
            <person name="Kumari S."/>
            <person name="Rameshkumar N."/>
        </authorList>
    </citation>
    <scope>NUCLEOTIDE SEQUENCE [LARGE SCALE GENOMIC DNA]</scope>
    <source>
        <strain evidence="2 3">L3B27</strain>
    </source>
</reference>
<comment type="caution">
    <text evidence="2">The sequence shown here is derived from an EMBL/GenBank/DDBJ whole genome shotgun (WGS) entry which is preliminary data.</text>
</comment>
<dbReference type="Proteomes" id="UP000245890">
    <property type="component" value="Unassembled WGS sequence"/>
</dbReference>
<keyword evidence="1" id="KW-1133">Transmembrane helix</keyword>
<proteinExistence type="predicted"/>
<name>A0A2U0SCE1_9SPHN</name>
<keyword evidence="1" id="KW-0472">Membrane</keyword>
<evidence type="ECO:0000256" key="1">
    <source>
        <dbReference type="SAM" id="Phobius"/>
    </source>
</evidence>
<sequence length="114" mass="12120">MNANALVQTSDAVAVAAQIGRLDFISALLAVIALLLGLGAIPLFVHLRTRAKEVATAAVNERMAELEGRLEAEAILKMEEMLPILVAQYRELAQNSVTEAQGNGIADAQDDPQP</sequence>
<evidence type="ECO:0000313" key="2">
    <source>
        <dbReference type="EMBL" id="PVX28945.1"/>
    </source>
</evidence>
<evidence type="ECO:0000313" key="3">
    <source>
        <dbReference type="Proteomes" id="UP000245890"/>
    </source>
</evidence>
<protein>
    <submittedName>
        <fullName evidence="2">Uncharacterized protein</fullName>
    </submittedName>
</protein>
<keyword evidence="3" id="KW-1185">Reference proteome</keyword>
<dbReference type="EMBL" id="QENQ01000001">
    <property type="protein sequence ID" value="PVX28945.1"/>
    <property type="molecule type" value="Genomic_DNA"/>
</dbReference>
<gene>
    <name evidence="2" type="ORF">DD559_06030</name>
</gene>
<keyword evidence="1" id="KW-0812">Transmembrane</keyword>
<dbReference type="RefSeq" id="WP_116468388.1">
    <property type="nucleotide sequence ID" value="NZ_QENQ01000001.1"/>
</dbReference>